<dbReference type="PROSITE" id="PS50887">
    <property type="entry name" value="GGDEF"/>
    <property type="match status" value="1"/>
</dbReference>
<dbReference type="InterPro" id="IPR000160">
    <property type="entry name" value="GGDEF_dom"/>
</dbReference>
<dbReference type="InterPro" id="IPR001789">
    <property type="entry name" value="Sig_transdc_resp-reg_receiver"/>
</dbReference>
<dbReference type="InterPro" id="IPR043128">
    <property type="entry name" value="Rev_trsase/Diguanyl_cyclase"/>
</dbReference>
<sequence length="607" mass="68357">MAGYTVIIGSSNATCRAELAEYFHDQYDVVQADTLETFETLLNGRPERLSAVIIDFTHSRTDGFTALRLVRNRYTQEELPAFLVVDDLEDDAIEAGYDAGATDTIERPYTKFALRRITEAIRLHEARLQLQASLAETEQAHAEAVQQQDVARQALKQAEQARREAEAARKEAEDARYVSEQFIRRMPGGLFRYKADGDEELDIVNEGLVKMFGCDDEADLREYTHNSFRGIVLAEDLEAAEHEIWRQIHMGPEPGCDKLSYRIRRKDGEIRWVEDWGRYIVDPSGQAWFYVVVLDITEKIRYQNELMRSNNRLRVLSEMSHDLMFDVDVDAKTAEVFGDFNGRFGREVRAADIKRLAELAGLETKTEDTIDIAAHKPAATGRESLDTDMTIPNAEGDPIWCRFQSVAFSDGPDDGDKRFIGRLLDTHEMMMRQLLYQTKAERDAMTGAYNREAGIAKISEILDEGNGPFSLLFIDLDDFKAINDTYGHPVGDLALSQVSSHLKKTAREGDVVVRFGGDEFAMFLQGVGHGEKLERIIESISHEAYADFPCDQIANPSDTLTLSIGVACTEKAGATFEELYTCADHALYQVKRQGKSNSIVYDMSAGQ</sequence>
<dbReference type="SMART" id="SM00086">
    <property type="entry name" value="PAC"/>
    <property type="match status" value="2"/>
</dbReference>
<dbReference type="GO" id="GO:0000160">
    <property type="term" value="P:phosphorelay signal transduction system"/>
    <property type="evidence" value="ECO:0007669"/>
    <property type="project" value="InterPro"/>
</dbReference>
<dbReference type="Pfam" id="PF08447">
    <property type="entry name" value="PAS_3"/>
    <property type="match status" value="1"/>
</dbReference>
<dbReference type="PROSITE" id="PS50113">
    <property type="entry name" value="PAC"/>
    <property type="match status" value="1"/>
</dbReference>
<dbReference type="EMBL" id="CP072829">
    <property type="protein sequence ID" value="QTU84379.1"/>
    <property type="molecule type" value="Genomic_DNA"/>
</dbReference>
<accession>A0A9E6MR18</accession>
<evidence type="ECO:0000259" key="5">
    <source>
        <dbReference type="PROSITE" id="PS50887"/>
    </source>
</evidence>
<dbReference type="Gene3D" id="3.40.50.2300">
    <property type="match status" value="1"/>
</dbReference>
<dbReference type="Proteomes" id="UP000636394">
    <property type="component" value="Unassembled WGS sequence"/>
</dbReference>
<keyword evidence="7" id="KW-0548">Nucleotidyltransferase</keyword>
<dbReference type="InterPro" id="IPR000700">
    <property type="entry name" value="PAS-assoc_C"/>
</dbReference>
<dbReference type="InterPro" id="IPR011006">
    <property type="entry name" value="CheY-like_superfamily"/>
</dbReference>
<evidence type="ECO:0000313" key="7">
    <source>
        <dbReference type="EMBL" id="QTU84379.1"/>
    </source>
</evidence>
<organism evidence="7 9">
    <name type="scientific">Xiamenia xianingshaonis</name>
    <dbReference type="NCBI Taxonomy" id="2682776"/>
    <lineage>
        <taxon>Bacteria</taxon>
        <taxon>Bacillati</taxon>
        <taxon>Actinomycetota</taxon>
        <taxon>Coriobacteriia</taxon>
        <taxon>Eggerthellales</taxon>
        <taxon>Eggerthellaceae</taxon>
        <taxon>Xiamenia</taxon>
    </lineage>
</organism>
<name>A0A9E6MR18_9ACTN</name>
<dbReference type="RefSeq" id="WP_166339060.1">
    <property type="nucleotide sequence ID" value="NZ_CP072829.1"/>
</dbReference>
<keyword evidence="8" id="KW-1185">Reference proteome</keyword>
<dbReference type="Gene3D" id="3.30.70.270">
    <property type="match status" value="1"/>
</dbReference>
<keyword evidence="7" id="KW-0808">Transferase</keyword>
<evidence type="ECO:0000313" key="9">
    <source>
        <dbReference type="Proteomes" id="UP000671910"/>
    </source>
</evidence>
<dbReference type="SUPFAM" id="SSF55785">
    <property type="entry name" value="PYP-like sensor domain (PAS domain)"/>
    <property type="match status" value="2"/>
</dbReference>
<reference evidence="6 8" key="1">
    <citation type="submission" date="2019-11" db="EMBL/GenBank/DDBJ databases">
        <title>Eggerthellaceae novel genus isolated from the rectal contents of marmort.</title>
        <authorList>
            <person name="Zhang G."/>
        </authorList>
    </citation>
    <scope>NUCLEOTIDE SEQUENCE [LARGE SCALE GENOMIC DNA]</scope>
    <source>
        <strain evidence="6">Zg-886</strain>
        <strain evidence="8">zg-886</strain>
    </source>
</reference>
<dbReference type="GO" id="GO:0052621">
    <property type="term" value="F:diguanylate cyclase activity"/>
    <property type="evidence" value="ECO:0007669"/>
    <property type="project" value="UniProtKB-EC"/>
</dbReference>
<dbReference type="GO" id="GO:0005886">
    <property type="term" value="C:plasma membrane"/>
    <property type="evidence" value="ECO:0007669"/>
    <property type="project" value="TreeGrafter"/>
</dbReference>
<dbReference type="InterPro" id="IPR035965">
    <property type="entry name" value="PAS-like_dom_sf"/>
</dbReference>
<dbReference type="AlphaFoldDB" id="A0A9E6MR18"/>
<evidence type="ECO:0000313" key="8">
    <source>
        <dbReference type="Proteomes" id="UP000636394"/>
    </source>
</evidence>
<evidence type="ECO:0000313" key="6">
    <source>
        <dbReference type="EMBL" id="NHM13935.1"/>
    </source>
</evidence>
<feature type="domain" description="GGDEF" evidence="5">
    <location>
        <begin position="467"/>
        <end position="603"/>
    </location>
</feature>
<dbReference type="KEGG" id="ebz:J7S26_00050"/>
<dbReference type="PANTHER" id="PTHR45138">
    <property type="entry name" value="REGULATORY COMPONENTS OF SENSORY TRANSDUCTION SYSTEM"/>
    <property type="match status" value="1"/>
</dbReference>
<keyword evidence="1" id="KW-0597">Phosphoprotein</keyword>
<evidence type="ECO:0000256" key="1">
    <source>
        <dbReference type="PROSITE-ProRule" id="PRU00169"/>
    </source>
</evidence>
<dbReference type="NCBIfam" id="TIGR00254">
    <property type="entry name" value="GGDEF"/>
    <property type="match status" value="1"/>
</dbReference>
<dbReference type="InterPro" id="IPR013655">
    <property type="entry name" value="PAS_fold_3"/>
</dbReference>
<reference evidence="7" key="2">
    <citation type="submission" date="2021-04" db="EMBL/GenBank/DDBJ databases">
        <title>Novel species in family Eggerthellaceae.</title>
        <authorList>
            <person name="Zhang G."/>
        </authorList>
    </citation>
    <scope>NUCLEOTIDE SEQUENCE</scope>
    <source>
        <strain evidence="7">Zg-886</strain>
    </source>
</reference>
<dbReference type="EMBL" id="WPCR01000004">
    <property type="protein sequence ID" value="NHM13935.1"/>
    <property type="molecule type" value="Genomic_DNA"/>
</dbReference>
<dbReference type="InterPro" id="IPR029787">
    <property type="entry name" value="Nucleotide_cyclase"/>
</dbReference>
<dbReference type="GO" id="GO:0043709">
    <property type="term" value="P:cell adhesion involved in single-species biofilm formation"/>
    <property type="evidence" value="ECO:0007669"/>
    <property type="project" value="TreeGrafter"/>
</dbReference>
<dbReference type="NCBIfam" id="TIGR00229">
    <property type="entry name" value="sensory_box"/>
    <property type="match status" value="1"/>
</dbReference>
<dbReference type="PROSITE" id="PS50110">
    <property type="entry name" value="RESPONSE_REGULATORY"/>
    <property type="match status" value="1"/>
</dbReference>
<protein>
    <submittedName>
        <fullName evidence="7">Diguanylate cyclase</fullName>
        <ecNumber evidence="7">2.7.7.65</ecNumber>
    </submittedName>
</protein>
<dbReference type="InterPro" id="IPR000014">
    <property type="entry name" value="PAS"/>
</dbReference>
<dbReference type="PANTHER" id="PTHR45138:SF9">
    <property type="entry name" value="DIGUANYLATE CYCLASE DGCM-RELATED"/>
    <property type="match status" value="1"/>
</dbReference>
<evidence type="ECO:0000259" key="3">
    <source>
        <dbReference type="PROSITE" id="PS50110"/>
    </source>
</evidence>
<evidence type="ECO:0000256" key="2">
    <source>
        <dbReference type="SAM" id="Coils"/>
    </source>
</evidence>
<feature type="coiled-coil region" evidence="2">
    <location>
        <begin position="127"/>
        <end position="178"/>
    </location>
</feature>
<dbReference type="SMART" id="SM00267">
    <property type="entry name" value="GGDEF"/>
    <property type="match status" value="1"/>
</dbReference>
<feature type="domain" description="PAC" evidence="4">
    <location>
        <begin position="257"/>
        <end position="308"/>
    </location>
</feature>
<keyword evidence="2" id="KW-0175">Coiled coil</keyword>
<evidence type="ECO:0000259" key="4">
    <source>
        <dbReference type="PROSITE" id="PS50113"/>
    </source>
</evidence>
<dbReference type="SUPFAM" id="SSF55073">
    <property type="entry name" value="Nucleotide cyclase"/>
    <property type="match status" value="1"/>
</dbReference>
<dbReference type="Pfam" id="PF00990">
    <property type="entry name" value="GGDEF"/>
    <property type="match status" value="1"/>
</dbReference>
<gene>
    <name evidence="6" type="ORF">GMI68_03980</name>
    <name evidence="7" type="ORF">J7S26_00050</name>
</gene>
<dbReference type="CDD" id="cd01949">
    <property type="entry name" value="GGDEF"/>
    <property type="match status" value="1"/>
</dbReference>
<dbReference type="Proteomes" id="UP000671910">
    <property type="component" value="Chromosome"/>
</dbReference>
<feature type="domain" description="Response regulatory" evidence="3">
    <location>
        <begin position="5"/>
        <end position="122"/>
    </location>
</feature>
<dbReference type="InterPro" id="IPR001610">
    <property type="entry name" value="PAC"/>
</dbReference>
<dbReference type="Gene3D" id="3.30.450.20">
    <property type="entry name" value="PAS domain"/>
    <property type="match status" value="1"/>
</dbReference>
<feature type="modified residue" description="4-aspartylphosphate" evidence="1">
    <location>
        <position position="55"/>
    </location>
</feature>
<dbReference type="InterPro" id="IPR050469">
    <property type="entry name" value="Diguanylate_Cyclase"/>
</dbReference>
<dbReference type="SUPFAM" id="SSF52172">
    <property type="entry name" value="CheY-like"/>
    <property type="match status" value="1"/>
</dbReference>
<dbReference type="GO" id="GO:1902201">
    <property type="term" value="P:negative regulation of bacterial-type flagellum-dependent cell motility"/>
    <property type="evidence" value="ECO:0007669"/>
    <property type="project" value="TreeGrafter"/>
</dbReference>
<proteinExistence type="predicted"/>
<dbReference type="EC" id="2.7.7.65" evidence="7"/>